<name>A0ACC2GGQ2_DALPE</name>
<evidence type="ECO:0000313" key="1">
    <source>
        <dbReference type="EMBL" id="KAJ8002763.1"/>
    </source>
</evidence>
<comment type="caution">
    <text evidence="1">The sequence shown here is derived from an EMBL/GenBank/DDBJ whole genome shotgun (WGS) entry which is preliminary data.</text>
</comment>
<dbReference type="EMBL" id="CM055740">
    <property type="protein sequence ID" value="KAJ8002763.1"/>
    <property type="molecule type" value="Genomic_DNA"/>
</dbReference>
<organism evidence="1 2">
    <name type="scientific">Dallia pectoralis</name>
    <name type="common">Alaska blackfish</name>
    <dbReference type="NCBI Taxonomy" id="75939"/>
    <lineage>
        <taxon>Eukaryota</taxon>
        <taxon>Metazoa</taxon>
        <taxon>Chordata</taxon>
        <taxon>Craniata</taxon>
        <taxon>Vertebrata</taxon>
        <taxon>Euteleostomi</taxon>
        <taxon>Actinopterygii</taxon>
        <taxon>Neopterygii</taxon>
        <taxon>Teleostei</taxon>
        <taxon>Protacanthopterygii</taxon>
        <taxon>Esociformes</taxon>
        <taxon>Umbridae</taxon>
        <taxon>Dallia</taxon>
    </lineage>
</organism>
<dbReference type="Proteomes" id="UP001157502">
    <property type="component" value="Chromosome 13"/>
</dbReference>
<reference evidence="1" key="1">
    <citation type="submission" date="2021-05" db="EMBL/GenBank/DDBJ databases">
        <authorList>
            <person name="Pan Q."/>
            <person name="Jouanno E."/>
            <person name="Zahm M."/>
            <person name="Klopp C."/>
            <person name="Cabau C."/>
            <person name="Louis A."/>
            <person name="Berthelot C."/>
            <person name="Parey E."/>
            <person name="Roest Crollius H."/>
            <person name="Montfort J."/>
            <person name="Robinson-Rechavi M."/>
            <person name="Bouchez O."/>
            <person name="Lampietro C."/>
            <person name="Lopez Roques C."/>
            <person name="Donnadieu C."/>
            <person name="Postlethwait J."/>
            <person name="Bobe J."/>
            <person name="Dillon D."/>
            <person name="Chandos A."/>
            <person name="von Hippel F."/>
            <person name="Guiguen Y."/>
        </authorList>
    </citation>
    <scope>NUCLEOTIDE SEQUENCE</scope>
    <source>
        <strain evidence="1">YG-Jan2019</strain>
    </source>
</reference>
<accession>A0ACC2GGQ2</accession>
<proteinExistence type="predicted"/>
<evidence type="ECO:0000313" key="2">
    <source>
        <dbReference type="Proteomes" id="UP001157502"/>
    </source>
</evidence>
<keyword evidence="2" id="KW-1185">Reference proteome</keyword>
<sequence>MTSVPPCLGLASDAQPPGRPPLRTLPHLSSMVGAAVCAQQMILASHNSKPTNRGGALLGWLVLPGLGRWVSPPGIQIYIWGSSCTRKRQSVSQAQQRGPTLTSCPPETRPGVYPRISAPNGGSLEGTPGG</sequence>
<gene>
    <name evidence="1" type="ORF">DPEC_G00162320</name>
</gene>
<protein>
    <submittedName>
        <fullName evidence="1">Uncharacterized protein</fullName>
    </submittedName>
</protein>